<dbReference type="EMBL" id="PQWY01000011">
    <property type="protein sequence ID" value="PPK30691.1"/>
    <property type="molecule type" value="Genomic_DNA"/>
</dbReference>
<dbReference type="Proteomes" id="UP000239239">
    <property type="component" value="Unassembled WGS sequence"/>
</dbReference>
<dbReference type="OrthoDB" id="5650121at2"/>
<reference evidence="1 2" key="1">
    <citation type="submission" date="2018-02" db="EMBL/GenBank/DDBJ databases">
        <title>Draft genome sequences of four Legionella pneumophila clinical strains isolated in Ontario.</title>
        <authorList>
            <person name="Fortuna A."/>
            <person name="Ramnarine R."/>
            <person name="Li A."/>
            <person name="Frantz C."/>
            <person name="Mallo G."/>
        </authorList>
    </citation>
    <scope>NUCLEOTIDE SEQUENCE [LARGE SCALE GENOMIC DNA]</scope>
    <source>
        <strain evidence="1 2">LG61</strain>
    </source>
</reference>
<comment type="caution">
    <text evidence="1">The sequence shown here is derived from an EMBL/GenBank/DDBJ whole genome shotgun (WGS) entry which is preliminary data.</text>
</comment>
<accession>A0A2S6EZT4</accession>
<proteinExistence type="predicted"/>
<gene>
    <name evidence="1" type="ORF">C3928_07955</name>
</gene>
<sequence>MRNPKKSCLKLYHSSETVINPGKSQVYLRLITILYLCTIALILYSSLPVLIEGALIFLIIIQFKNDVTNQSVCQSIKEIKYLQNHTWLLETIDGTVHHYDELRVLAHNMLFQVIRLSSDKKNQLLILFNDQIPSYQLRLLHLNSNKNSI</sequence>
<evidence type="ECO:0000313" key="1">
    <source>
        <dbReference type="EMBL" id="PPK30691.1"/>
    </source>
</evidence>
<protein>
    <submittedName>
        <fullName evidence="1">Uncharacterized protein</fullName>
    </submittedName>
</protein>
<evidence type="ECO:0000313" key="2">
    <source>
        <dbReference type="Proteomes" id="UP000239239"/>
    </source>
</evidence>
<name>A0A2S6EZT4_LEGPN</name>
<organism evidence="1 2">
    <name type="scientific">Legionella pneumophila</name>
    <dbReference type="NCBI Taxonomy" id="446"/>
    <lineage>
        <taxon>Bacteria</taxon>
        <taxon>Pseudomonadati</taxon>
        <taxon>Pseudomonadota</taxon>
        <taxon>Gammaproteobacteria</taxon>
        <taxon>Legionellales</taxon>
        <taxon>Legionellaceae</taxon>
        <taxon>Legionella</taxon>
    </lineage>
</organism>
<dbReference type="AlphaFoldDB" id="A0A2S6EZT4"/>